<evidence type="ECO:0000256" key="7">
    <source>
        <dbReference type="ARBA" id="ARBA00023065"/>
    </source>
</evidence>
<comment type="function">
    <text evidence="9">Essential component of the vacuolar proton pump (V-ATPase), a multimeric enzyme that catalyzes the translocation of protons across the membranes. Required for assembly and activity of the V-ATPase.</text>
</comment>
<feature type="transmembrane region" description="Helical" evidence="9">
    <location>
        <begin position="635"/>
        <end position="658"/>
    </location>
</feature>
<keyword evidence="4 9" id="KW-0812">Transmembrane</keyword>
<evidence type="ECO:0000256" key="5">
    <source>
        <dbReference type="ARBA" id="ARBA00022781"/>
    </source>
</evidence>
<feature type="transmembrane region" description="Helical" evidence="9">
    <location>
        <begin position="482"/>
        <end position="506"/>
    </location>
</feature>
<dbReference type="PIRSF" id="PIRSF001293">
    <property type="entry name" value="ATP6V0A1"/>
    <property type="match status" value="1"/>
</dbReference>
<evidence type="ECO:0000256" key="4">
    <source>
        <dbReference type="ARBA" id="ARBA00022692"/>
    </source>
</evidence>
<keyword evidence="5 9" id="KW-0375">Hydrogen ion transport</keyword>
<dbReference type="Pfam" id="PF01496">
    <property type="entry name" value="V_ATPase_I"/>
    <property type="match status" value="3"/>
</dbReference>
<comment type="caution">
    <text evidence="11">The sequence shown here is derived from an EMBL/GenBank/DDBJ whole genome shotgun (WGS) entry which is preliminary data.</text>
</comment>
<evidence type="ECO:0000256" key="10">
    <source>
        <dbReference type="SAM" id="MobiDB-lite"/>
    </source>
</evidence>
<name>A0ABQ5K2Q8_9EUKA</name>
<evidence type="ECO:0000313" key="12">
    <source>
        <dbReference type="Proteomes" id="UP001057375"/>
    </source>
</evidence>
<dbReference type="PANTHER" id="PTHR11629:SF63">
    <property type="entry name" value="V-TYPE PROTON ATPASE SUBUNIT A"/>
    <property type="match status" value="1"/>
</dbReference>
<dbReference type="PANTHER" id="PTHR11629">
    <property type="entry name" value="VACUOLAR PROTON ATPASES"/>
    <property type="match status" value="1"/>
</dbReference>
<gene>
    <name evidence="11" type="ORF">ADUPG1_013373</name>
</gene>
<evidence type="ECO:0000256" key="3">
    <source>
        <dbReference type="ARBA" id="ARBA00022448"/>
    </source>
</evidence>
<feature type="transmembrane region" description="Helical" evidence="9">
    <location>
        <begin position="527"/>
        <end position="549"/>
    </location>
</feature>
<keyword evidence="12" id="KW-1185">Reference proteome</keyword>
<dbReference type="EMBL" id="BQXS01012658">
    <property type="protein sequence ID" value="GKT26487.1"/>
    <property type="molecule type" value="Genomic_DNA"/>
</dbReference>
<reference evidence="11" key="1">
    <citation type="submission" date="2022-03" db="EMBL/GenBank/DDBJ databases">
        <title>Draft genome sequence of Aduncisulcus paluster, a free-living microaerophilic Fornicata.</title>
        <authorList>
            <person name="Yuyama I."/>
            <person name="Kume K."/>
            <person name="Tamura T."/>
            <person name="Inagaki Y."/>
            <person name="Hashimoto T."/>
        </authorList>
    </citation>
    <scope>NUCLEOTIDE SEQUENCE</scope>
    <source>
        <strain evidence="11">NY0171</strain>
    </source>
</reference>
<feature type="region of interest" description="Disordered" evidence="10">
    <location>
        <begin position="738"/>
        <end position="764"/>
    </location>
</feature>
<keyword evidence="8 9" id="KW-0472">Membrane</keyword>
<protein>
    <recommendedName>
        <fullName evidence="9">V-type proton ATPase subunit a</fullName>
    </recommendedName>
</protein>
<keyword evidence="6 9" id="KW-1133">Transmembrane helix</keyword>
<comment type="subcellular location">
    <subcellularLocation>
        <location evidence="1">Membrane</location>
        <topology evidence="1">Multi-pass membrane protein</topology>
    </subcellularLocation>
</comment>
<evidence type="ECO:0000256" key="2">
    <source>
        <dbReference type="ARBA" id="ARBA00009904"/>
    </source>
</evidence>
<sequence>MSEGVISTIPKDADVIKDMFRSIPMKQIEIIMQSGNAMNVLTDLCQFGNLQLVDLNASVPLADRPNIAQIRRCSDIERRLESIRQAIHESGIPAPEPITPASVLLEHIADASEEAEQQLSVTKAHITNMEEQLYQFTATEAVLRGAVRFFSETSSSAGEKKQVDSIMSLEALDESPTTSLDRSAFQDGILSSSSAPVTSHALGDICGVIREDQLSFLKRLIFRQTKGNAYVRTAHLVKWYKAKDDPDFDPEADENIDYKHSVVCIFYSGAKSAAIITHVCEGLGMDIVEFPHDEEQRRTILEDISEKRRTITDVLNISIATRKRALNEYGRFFDAWMRAVQAERTVLSALDKCTHVEGGKCVRLLAWVAEEAIDDVKRSVDESCFRHGAETQPIISPVVADEKAVRPTYIRAPGWLGGFQGVSDAYGVCTYGEINPALMYPWSFPALFGIMFGDTGHTLDAYGVCTYGEINPALMYPWSFPALFGIMFGDTGHTLFLLVISLMMIFNEKKLAGKPGGLGDIMDMLFAGRYIMLLIAIFGFFMGLCYGEFLGLGFNFFGTGYTKSTCTDAGVCSYDFHGPPVFGMDYAWHWADNSMTFLNSYKMKLSIIVGVAQMSLGFVYNFANKIHLKDWADVILVCIPEVIFFYSLFGYLSFLIIFKWLKDWGDQVERAPSITTTLINIFLQPGVIDQTDGVLPMYDPKIQAIVQLIILFLILFSFFFLMFAKTFYMCYQRRQKKKPTSHSPASRGEYATIPDYSRSPSEEEMASPVKVDIQNVGEKLKEAGVGEEAEETEELSMGEEVIQQVIHCIEFALSCVSHTASYLRLWALSLAHSQLAAVFYEMFWSSGAEETEELSMGEEVIQQVIHCIEFALSCVSHTASYLRLWALSLAHSQLAEVFYEMFWSSGVEGSIFMNIIGYPIWMVASIAVVVCMEGLSSFLHDLRLHWVEWQSKFFEADGFEFAPDKFQAPKSLKFSISLHEQMKTENLDD</sequence>
<evidence type="ECO:0000256" key="9">
    <source>
        <dbReference type="RuleBase" id="RU361189"/>
    </source>
</evidence>
<evidence type="ECO:0000313" key="11">
    <source>
        <dbReference type="EMBL" id="GKT26487.1"/>
    </source>
</evidence>
<dbReference type="InterPro" id="IPR026028">
    <property type="entry name" value="V-type_ATPase_116kDa_su_euka"/>
</dbReference>
<accession>A0ABQ5K2Q8</accession>
<feature type="transmembrane region" description="Helical" evidence="9">
    <location>
        <begin position="605"/>
        <end position="623"/>
    </location>
</feature>
<feature type="transmembrane region" description="Helical" evidence="9">
    <location>
        <begin position="911"/>
        <end position="935"/>
    </location>
</feature>
<feature type="transmembrane region" description="Helical" evidence="9">
    <location>
        <begin position="704"/>
        <end position="728"/>
    </location>
</feature>
<evidence type="ECO:0000256" key="8">
    <source>
        <dbReference type="ARBA" id="ARBA00023136"/>
    </source>
</evidence>
<comment type="similarity">
    <text evidence="2 9">Belongs to the V-ATPase 116 kDa subunit family.</text>
</comment>
<dbReference type="InterPro" id="IPR002490">
    <property type="entry name" value="V-ATPase_116kDa_su"/>
</dbReference>
<dbReference type="Proteomes" id="UP001057375">
    <property type="component" value="Unassembled WGS sequence"/>
</dbReference>
<proteinExistence type="inferred from homology"/>
<evidence type="ECO:0000256" key="6">
    <source>
        <dbReference type="ARBA" id="ARBA00022989"/>
    </source>
</evidence>
<keyword evidence="7 9" id="KW-0406">Ion transport</keyword>
<keyword evidence="3 9" id="KW-0813">Transport</keyword>
<organism evidence="11 12">
    <name type="scientific">Aduncisulcus paluster</name>
    <dbReference type="NCBI Taxonomy" id="2918883"/>
    <lineage>
        <taxon>Eukaryota</taxon>
        <taxon>Metamonada</taxon>
        <taxon>Carpediemonas-like organisms</taxon>
        <taxon>Aduncisulcus</taxon>
    </lineage>
</organism>
<evidence type="ECO:0000256" key="1">
    <source>
        <dbReference type="ARBA" id="ARBA00004141"/>
    </source>
</evidence>